<evidence type="ECO:0000313" key="3">
    <source>
        <dbReference type="Proteomes" id="UP000006697"/>
    </source>
</evidence>
<dbReference type="STRING" id="204773.HEAR3030"/>
<feature type="domain" description="Winged helix-turn-helix" evidence="1">
    <location>
        <begin position="59"/>
        <end position="126"/>
    </location>
</feature>
<name>A4G9F2_HERAR</name>
<dbReference type="KEGG" id="har:HEAR3030"/>
<gene>
    <name evidence="2" type="ordered locus">HEAR3030</name>
</gene>
<evidence type="ECO:0000259" key="1">
    <source>
        <dbReference type="Pfam" id="PF14090"/>
    </source>
</evidence>
<protein>
    <recommendedName>
        <fullName evidence="1">Winged helix-turn-helix domain-containing protein</fullName>
    </recommendedName>
</protein>
<dbReference type="HOGENOM" id="CLU_1774881_0_0_4"/>
<proteinExistence type="predicted"/>
<sequence length="146" mass="15809">MSNPKKQNASISGGAKFTKLGGGVNGQNKIFRCGVQHISKLRRELEANGLALRDTSGLTQCQTLLRVLQYLGERGINTPESVGCGFYRVATRIFELEAAGWLIASCREAIVGADGLSHIGIARYVLIGKRDEFQSPQSSLDLGEQQ</sequence>
<dbReference type="InterPro" id="IPR055245">
    <property type="entry name" value="HTH_proteobacteria"/>
</dbReference>
<keyword evidence="3" id="KW-1185">Reference proteome</keyword>
<reference evidence="2 3" key="1">
    <citation type="journal article" date="2007" name="PLoS Genet.">
        <title>A tale of two oxidation states: bacterial colonization of arsenic-rich environments.</title>
        <authorList>
            <person name="Muller D."/>
            <person name="Medigue C."/>
            <person name="Koechler S."/>
            <person name="Barbe V."/>
            <person name="Barakat M."/>
            <person name="Talla E."/>
            <person name="Bonnefoy V."/>
            <person name="Krin E."/>
            <person name="Arsene-Ploetze F."/>
            <person name="Carapito C."/>
            <person name="Chandler M."/>
            <person name="Cournoyer B."/>
            <person name="Cruveiller S."/>
            <person name="Dossat C."/>
            <person name="Duval S."/>
            <person name="Heymann M."/>
            <person name="Leize E."/>
            <person name="Lieutaud A."/>
            <person name="Lievremont D."/>
            <person name="Makita Y."/>
            <person name="Mangenot S."/>
            <person name="Nitschke W."/>
            <person name="Ortet P."/>
            <person name="Perdrial N."/>
            <person name="Schoepp B."/>
            <person name="Siguier N."/>
            <person name="Simeonova D.D."/>
            <person name="Rouy Z."/>
            <person name="Segurens B."/>
            <person name="Turlin E."/>
            <person name="Vallenet D."/>
            <person name="Van Dorsselaer A."/>
            <person name="Weiss S."/>
            <person name="Weissenbach J."/>
            <person name="Lett M.C."/>
            <person name="Danchin A."/>
            <person name="Bertin P.N."/>
        </authorList>
    </citation>
    <scope>NUCLEOTIDE SEQUENCE [LARGE SCALE GENOMIC DNA]</scope>
    <source>
        <strain evidence="3">ULPAs1</strain>
    </source>
</reference>
<accession>A4G9F2</accession>
<organism evidence="2 3">
    <name type="scientific">Herminiimonas arsenicoxydans</name>
    <dbReference type="NCBI Taxonomy" id="204773"/>
    <lineage>
        <taxon>Bacteria</taxon>
        <taxon>Pseudomonadati</taxon>
        <taxon>Pseudomonadota</taxon>
        <taxon>Betaproteobacteria</taxon>
        <taxon>Burkholderiales</taxon>
        <taxon>Oxalobacteraceae</taxon>
        <taxon>Herminiimonas</taxon>
    </lineage>
</organism>
<dbReference type="AlphaFoldDB" id="A4G9F2"/>
<dbReference type="Pfam" id="PF14090">
    <property type="entry name" value="HTH_39"/>
    <property type="match status" value="1"/>
</dbReference>
<evidence type="ECO:0000313" key="2">
    <source>
        <dbReference type="EMBL" id="CAL63139.1"/>
    </source>
</evidence>
<dbReference type="EMBL" id="CU207211">
    <property type="protein sequence ID" value="CAL63139.1"/>
    <property type="molecule type" value="Genomic_DNA"/>
</dbReference>
<dbReference type="Proteomes" id="UP000006697">
    <property type="component" value="Chromosome"/>
</dbReference>